<name>A0A183E004_9BILA</name>
<dbReference type="PROSITE" id="PS00460">
    <property type="entry name" value="GLUTATHIONE_PEROXID_1"/>
    <property type="match status" value="1"/>
</dbReference>
<dbReference type="PROSITE" id="PS51355">
    <property type="entry name" value="GLUTATHIONE_PEROXID_3"/>
    <property type="match status" value="1"/>
</dbReference>
<proteinExistence type="inferred from homology"/>
<feature type="active site" evidence="4">
    <location>
        <position position="47"/>
    </location>
</feature>
<dbReference type="EMBL" id="UYRT01081105">
    <property type="protein sequence ID" value="VDN23913.1"/>
    <property type="molecule type" value="Genomic_DNA"/>
</dbReference>
<dbReference type="Gene3D" id="3.40.30.10">
    <property type="entry name" value="Glutaredoxin"/>
    <property type="match status" value="2"/>
</dbReference>
<evidence type="ECO:0000313" key="7">
    <source>
        <dbReference type="EMBL" id="VDN23913.1"/>
    </source>
</evidence>
<dbReference type="WBParaSite" id="GPUH_0001431401-mRNA-1">
    <property type="protein sequence ID" value="GPUH_0001431401-mRNA-1"/>
    <property type="gene ID" value="GPUH_0001431401"/>
</dbReference>
<dbReference type="PANTHER" id="PTHR11592">
    <property type="entry name" value="GLUTATHIONE PEROXIDASE"/>
    <property type="match status" value="1"/>
</dbReference>
<evidence type="ECO:0000256" key="1">
    <source>
        <dbReference type="ARBA" id="ARBA00006926"/>
    </source>
</evidence>
<evidence type="ECO:0000256" key="4">
    <source>
        <dbReference type="PIRSR" id="PIRSR000303-1"/>
    </source>
</evidence>
<sequence>MGAIRSAATDVSKTIYDFKAFDANYNEISLDKYRGKVVLIVNVASECGLTNTNYNQLKQLYDKYSSRGLAIAAFPCNQFGGQPDLYAKVDVNGPTEHPLYAFLKEQQGGTLGDDIKWNFTKFLVDRNGQVVFQVFLEYAFAATLLLF</sequence>
<accession>A0A183E004</accession>
<evidence type="ECO:0000256" key="5">
    <source>
        <dbReference type="RuleBase" id="RU000499"/>
    </source>
</evidence>
<dbReference type="PROSITE" id="PS51352">
    <property type="entry name" value="THIOREDOXIN_2"/>
    <property type="match status" value="1"/>
</dbReference>
<dbReference type="AlphaFoldDB" id="A0A183E004"/>
<feature type="domain" description="Thioredoxin" evidence="6">
    <location>
        <begin position="9"/>
        <end position="147"/>
    </location>
</feature>
<keyword evidence="2 5" id="KW-0575">Peroxidase</keyword>
<evidence type="ECO:0000313" key="8">
    <source>
        <dbReference type="Proteomes" id="UP000271098"/>
    </source>
</evidence>
<protein>
    <recommendedName>
        <fullName evidence="5">Glutathione peroxidase</fullName>
    </recommendedName>
</protein>
<dbReference type="Pfam" id="PF00255">
    <property type="entry name" value="GSHPx"/>
    <property type="match status" value="1"/>
</dbReference>
<dbReference type="GO" id="GO:0004601">
    <property type="term" value="F:peroxidase activity"/>
    <property type="evidence" value="ECO:0007669"/>
    <property type="project" value="UniProtKB-KW"/>
</dbReference>
<evidence type="ECO:0000313" key="9">
    <source>
        <dbReference type="WBParaSite" id="GPUH_0001431401-mRNA-1"/>
    </source>
</evidence>
<organism evidence="9">
    <name type="scientific">Gongylonema pulchrum</name>
    <dbReference type="NCBI Taxonomy" id="637853"/>
    <lineage>
        <taxon>Eukaryota</taxon>
        <taxon>Metazoa</taxon>
        <taxon>Ecdysozoa</taxon>
        <taxon>Nematoda</taxon>
        <taxon>Chromadorea</taxon>
        <taxon>Rhabditida</taxon>
        <taxon>Spirurina</taxon>
        <taxon>Spiruromorpha</taxon>
        <taxon>Spiruroidea</taxon>
        <taxon>Gongylonematidae</taxon>
        <taxon>Gongylonema</taxon>
    </lineage>
</organism>
<keyword evidence="3 5" id="KW-0560">Oxidoreductase</keyword>
<dbReference type="SUPFAM" id="SSF52833">
    <property type="entry name" value="Thioredoxin-like"/>
    <property type="match status" value="1"/>
</dbReference>
<dbReference type="InterPro" id="IPR000889">
    <property type="entry name" value="Glutathione_peroxidase"/>
</dbReference>
<dbReference type="InterPro" id="IPR036249">
    <property type="entry name" value="Thioredoxin-like_sf"/>
</dbReference>
<dbReference type="Proteomes" id="UP000271098">
    <property type="component" value="Unassembled WGS sequence"/>
</dbReference>
<dbReference type="InterPro" id="IPR013766">
    <property type="entry name" value="Thioredoxin_domain"/>
</dbReference>
<dbReference type="PIRSF" id="PIRSF000303">
    <property type="entry name" value="Glutathion_perox"/>
    <property type="match status" value="1"/>
</dbReference>
<reference evidence="9" key="1">
    <citation type="submission" date="2016-06" db="UniProtKB">
        <authorList>
            <consortium name="WormBaseParasite"/>
        </authorList>
    </citation>
    <scope>IDENTIFICATION</scope>
</reference>
<dbReference type="InterPro" id="IPR029759">
    <property type="entry name" value="GPX_AS"/>
</dbReference>
<comment type="similarity">
    <text evidence="1 5">Belongs to the glutathione peroxidase family.</text>
</comment>
<evidence type="ECO:0000256" key="3">
    <source>
        <dbReference type="ARBA" id="ARBA00023002"/>
    </source>
</evidence>
<dbReference type="PRINTS" id="PR01011">
    <property type="entry name" value="GLUTPROXDASE"/>
</dbReference>
<evidence type="ECO:0000256" key="2">
    <source>
        <dbReference type="ARBA" id="ARBA00022559"/>
    </source>
</evidence>
<dbReference type="OrthoDB" id="446890at2759"/>
<dbReference type="PANTHER" id="PTHR11592:SF134">
    <property type="entry name" value="PHOSPHOLIPID HYDROPEROXIDE GLUTATHIONE PEROXIDASE"/>
    <property type="match status" value="1"/>
</dbReference>
<keyword evidence="8" id="KW-1185">Reference proteome</keyword>
<dbReference type="CDD" id="cd00340">
    <property type="entry name" value="GSH_Peroxidase"/>
    <property type="match status" value="1"/>
</dbReference>
<evidence type="ECO:0000259" key="6">
    <source>
        <dbReference type="PROSITE" id="PS51352"/>
    </source>
</evidence>
<dbReference type="GO" id="GO:0006979">
    <property type="term" value="P:response to oxidative stress"/>
    <property type="evidence" value="ECO:0007669"/>
    <property type="project" value="InterPro"/>
</dbReference>
<gene>
    <name evidence="7" type="ORF">GPUH_LOCUS14295</name>
</gene>
<reference evidence="7 8" key="2">
    <citation type="submission" date="2018-11" db="EMBL/GenBank/DDBJ databases">
        <authorList>
            <consortium name="Pathogen Informatics"/>
        </authorList>
    </citation>
    <scope>NUCLEOTIDE SEQUENCE [LARGE SCALE GENOMIC DNA]</scope>
</reference>